<name>A0A0S6VTF3_9BACT</name>
<proteinExistence type="predicted"/>
<gene>
    <name evidence="1" type="ORF">U14_01928</name>
</gene>
<evidence type="ECO:0000313" key="2">
    <source>
        <dbReference type="Proteomes" id="UP000030700"/>
    </source>
</evidence>
<dbReference type="STRING" id="1499966.U14_01928"/>
<reference evidence="1" key="1">
    <citation type="journal article" date="2015" name="PeerJ">
        <title>First genomic representation of candidate bacterial phylum KSB3 points to enhanced environmental sensing as a trigger of wastewater bulking.</title>
        <authorList>
            <person name="Sekiguchi Y."/>
            <person name="Ohashi A."/>
            <person name="Parks D.H."/>
            <person name="Yamauchi T."/>
            <person name="Tyson G.W."/>
            <person name="Hugenholtz P."/>
        </authorList>
    </citation>
    <scope>NUCLEOTIDE SEQUENCE [LARGE SCALE GENOMIC DNA]</scope>
</reference>
<organism evidence="1">
    <name type="scientific">Candidatus Moduliflexus flocculans</name>
    <dbReference type="NCBI Taxonomy" id="1499966"/>
    <lineage>
        <taxon>Bacteria</taxon>
        <taxon>Candidatus Moduliflexota</taxon>
        <taxon>Candidatus Moduliflexia</taxon>
        <taxon>Candidatus Moduliflexales</taxon>
        <taxon>Candidatus Moduliflexaceae</taxon>
    </lineage>
</organism>
<evidence type="ECO:0000313" key="1">
    <source>
        <dbReference type="EMBL" id="GAK50695.1"/>
    </source>
</evidence>
<protein>
    <submittedName>
        <fullName evidence="1">Uncharacterized protein</fullName>
    </submittedName>
</protein>
<dbReference type="AlphaFoldDB" id="A0A0S6VTF3"/>
<accession>A0A0S6VTF3</accession>
<dbReference type="HOGENOM" id="CLU_2803717_0_0_0"/>
<keyword evidence="2" id="KW-1185">Reference proteome</keyword>
<sequence length="67" mass="7711">MNIFKHNGRWGIEDANGLVYEAGFTKKAAERIIQIESSPNPPADWEETRAILEREGFTEKDFDKITQ</sequence>
<dbReference type="EMBL" id="DF820456">
    <property type="protein sequence ID" value="GAK50695.1"/>
    <property type="molecule type" value="Genomic_DNA"/>
</dbReference>
<dbReference type="Proteomes" id="UP000030700">
    <property type="component" value="Unassembled WGS sequence"/>
</dbReference>